<dbReference type="CDD" id="cd04192">
    <property type="entry name" value="GT_2_like_e"/>
    <property type="match status" value="1"/>
</dbReference>
<dbReference type="Pfam" id="PF00535">
    <property type="entry name" value="Glycos_transf_2"/>
    <property type="match status" value="1"/>
</dbReference>
<gene>
    <name evidence="6" type="ORF">K8089_12825</name>
</gene>
<proteinExistence type="inferred from homology"/>
<accession>A0A9X1QYW8</accession>
<dbReference type="AlphaFoldDB" id="A0A9X1QYW8"/>
<feature type="transmembrane region" description="Helical" evidence="4">
    <location>
        <begin position="6"/>
        <end position="23"/>
    </location>
</feature>
<feature type="transmembrane region" description="Helical" evidence="4">
    <location>
        <begin position="308"/>
        <end position="326"/>
    </location>
</feature>
<dbReference type="SUPFAM" id="SSF53448">
    <property type="entry name" value="Nucleotide-diphospho-sugar transferases"/>
    <property type="match status" value="1"/>
</dbReference>
<evidence type="ECO:0000256" key="3">
    <source>
        <dbReference type="ARBA" id="ARBA00022679"/>
    </source>
</evidence>
<keyword evidence="7" id="KW-1185">Reference proteome</keyword>
<keyword evidence="3 6" id="KW-0808">Transferase</keyword>
<dbReference type="PANTHER" id="PTHR43630:SF1">
    <property type="entry name" value="POLY-BETA-1,6-N-ACETYL-D-GLUCOSAMINE SYNTHASE"/>
    <property type="match status" value="1"/>
</dbReference>
<evidence type="ECO:0000256" key="2">
    <source>
        <dbReference type="ARBA" id="ARBA00022676"/>
    </source>
</evidence>
<dbReference type="InterPro" id="IPR001173">
    <property type="entry name" value="Glyco_trans_2-like"/>
</dbReference>
<dbReference type="RefSeq" id="WP_237603692.1">
    <property type="nucleotide sequence ID" value="NZ_JAIRBA010000028.1"/>
</dbReference>
<feature type="transmembrane region" description="Helical" evidence="4">
    <location>
        <begin position="347"/>
        <end position="367"/>
    </location>
</feature>
<organism evidence="6 7">
    <name type="scientific">Aequorivita vitellina</name>
    <dbReference type="NCBI Taxonomy" id="2874475"/>
    <lineage>
        <taxon>Bacteria</taxon>
        <taxon>Pseudomonadati</taxon>
        <taxon>Bacteroidota</taxon>
        <taxon>Flavobacteriia</taxon>
        <taxon>Flavobacteriales</taxon>
        <taxon>Flavobacteriaceae</taxon>
        <taxon>Aequorivita</taxon>
    </lineage>
</organism>
<dbReference type="Proteomes" id="UP001139461">
    <property type="component" value="Unassembled WGS sequence"/>
</dbReference>
<dbReference type="EC" id="2.4.-.-" evidence="6"/>
<evidence type="ECO:0000313" key="7">
    <source>
        <dbReference type="Proteomes" id="UP001139461"/>
    </source>
</evidence>
<dbReference type="EMBL" id="JAIRBA010000028">
    <property type="protein sequence ID" value="MCG2419907.1"/>
    <property type="molecule type" value="Genomic_DNA"/>
</dbReference>
<feature type="transmembrane region" description="Helical" evidence="4">
    <location>
        <begin position="281"/>
        <end position="302"/>
    </location>
</feature>
<protein>
    <submittedName>
        <fullName evidence="6">Glycosyltransferase</fullName>
        <ecNumber evidence="6">2.4.-.-</ecNumber>
    </submittedName>
</protein>
<feature type="domain" description="Glycosyltransferase 2-like" evidence="5">
    <location>
        <begin position="41"/>
        <end position="173"/>
    </location>
</feature>
<evidence type="ECO:0000256" key="1">
    <source>
        <dbReference type="ARBA" id="ARBA00006739"/>
    </source>
</evidence>
<keyword evidence="4" id="KW-1133">Transmembrane helix</keyword>
<keyword evidence="2 6" id="KW-0328">Glycosyltransferase</keyword>
<comment type="similarity">
    <text evidence="1">Belongs to the glycosyltransferase 2 family.</text>
</comment>
<name>A0A9X1QYW8_9FLAO</name>
<sequence>MISAFLILFVAYFLCMMALFYGFKKVPLFFAKDTNPATRFSVVIPFRNEAENLPKLLKSVEGINYPSEIFEIIFVNDASEDISEAIISETLKSSKLSIKLLQNKRVSNSPKKDAISEAIKNAQFEWIVTTDADCKLPKTWLQTIDAFIQKEKPVMVCGPVIYEANGSFIENFQQLDGFSLQAVTIGSFGFKNPLLSNGANLVYRKDAFLKVNGFLGNDHIASGDDIFLLEKMKKAFPKQVSFLKSKETIVITKPQKSWKDVVNQRIRWASKTSKQKSAISLLLGMLVFLVNISVLVLPLFIIFDSENFIVYLALLCFKITTDYVVVWQSAQFFGEKISFWKFLWQPFLYAVIVVAVVFGSFSGTYSWKGRTFKKVKQTN</sequence>
<dbReference type="GO" id="GO:0016757">
    <property type="term" value="F:glycosyltransferase activity"/>
    <property type="evidence" value="ECO:0007669"/>
    <property type="project" value="UniProtKB-KW"/>
</dbReference>
<dbReference type="Gene3D" id="3.90.550.10">
    <property type="entry name" value="Spore Coat Polysaccharide Biosynthesis Protein SpsA, Chain A"/>
    <property type="match status" value="1"/>
</dbReference>
<dbReference type="PANTHER" id="PTHR43630">
    <property type="entry name" value="POLY-BETA-1,6-N-ACETYL-D-GLUCOSAMINE SYNTHASE"/>
    <property type="match status" value="1"/>
</dbReference>
<comment type="caution">
    <text evidence="6">The sequence shown here is derived from an EMBL/GenBank/DDBJ whole genome shotgun (WGS) entry which is preliminary data.</text>
</comment>
<dbReference type="InterPro" id="IPR029044">
    <property type="entry name" value="Nucleotide-diphossugar_trans"/>
</dbReference>
<evidence type="ECO:0000259" key="5">
    <source>
        <dbReference type="Pfam" id="PF00535"/>
    </source>
</evidence>
<evidence type="ECO:0000313" key="6">
    <source>
        <dbReference type="EMBL" id="MCG2419907.1"/>
    </source>
</evidence>
<keyword evidence="4" id="KW-0472">Membrane</keyword>
<reference evidence="6" key="1">
    <citation type="submission" date="2021-09" db="EMBL/GenBank/DDBJ databases">
        <title>Genome of Aequorivita sp. strain F47161.</title>
        <authorList>
            <person name="Wang Y."/>
        </authorList>
    </citation>
    <scope>NUCLEOTIDE SEQUENCE</scope>
    <source>
        <strain evidence="6">F47161</strain>
    </source>
</reference>
<keyword evidence="4" id="KW-0812">Transmembrane</keyword>
<evidence type="ECO:0000256" key="4">
    <source>
        <dbReference type="SAM" id="Phobius"/>
    </source>
</evidence>